<comment type="caution">
    <text evidence="1">The sequence shown here is derived from an EMBL/GenBank/DDBJ whole genome shotgun (WGS) entry which is preliminary data.</text>
</comment>
<reference evidence="1 2" key="1">
    <citation type="journal article" date="2019" name="Sci. Rep.">
        <title>Orb-weaving spider Araneus ventricosus genome elucidates the spidroin gene catalogue.</title>
        <authorList>
            <person name="Kono N."/>
            <person name="Nakamura H."/>
            <person name="Ohtoshi R."/>
            <person name="Moran D.A.P."/>
            <person name="Shinohara A."/>
            <person name="Yoshida Y."/>
            <person name="Fujiwara M."/>
            <person name="Mori M."/>
            <person name="Tomita M."/>
            <person name="Arakawa K."/>
        </authorList>
    </citation>
    <scope>NUCLEOTIDE SEQUENCE [LARGE SCALE GENOMIC DNA]</scope>
</reference>
<protein>
    <submittedName>
        <fullName evidence="1">Uncharacterized protein</fullName>
    </submittedName>
</protein>
<proteinExistence type="predicted"/>
<dbReference type="AlphaFoldDB" id="A0A4Y2V5G9"/>
<accession>A0A4Y2V5G9</accession>
<evidence type="ECO:0000313" key="2">
    <source>
        <dbReference type="Proteomes" id="UP000499080"/>
    </source>
</evidence>
<sequence>MDVHGRAIATSRQLKLRLHSPNMSPCLISKHVIPPVAEMVVHGRGNCDEVIQLSCDSISHPACLPYLISSMILITEDGRCCGREQFATESFQLSCDSDI</sequence>
<dbReference type="EMBL" id="BGPR01043194">
    <property type="protein sequence ID" value="GBO19752.1"/>
    <property type="molecule type" value="Genomic_DNA"/>
</dbReference>
<keyword evidence="2" id="KW-1185">Reference proteome</keyword>
<gene>
    <name evidence="1" type="ORF">AVEN_90098_1</name>
</gene>
<dbReference type="Proteomes" id="UP000499080">
    <property type="component" value="Unassembled WGS sequence"/>
</dbReference>
<organism evidence="1 2">
    <name type="scientific">Araneus ventricosus</name>
    <name type="common">Orbweaver spider</name>
    <name type="synonym">Epeira ventricosa</name>
    <dbReference type="NCBI Taxonomy" id="182803"/>
    <lineage>
        <taxon>Eukaryota</taxon>
        <taxon>Metazoa</taxon>
        <taxon>Ecdysozoa</taxon>
        <taxon>Arthropoda</taxon>
        <taxon>Chelicerata</taxon>
        <taxon>Arachnida</taxon>
        <taxon>Araneae</taxon>
        <taxon>Araneomorphae</taxon>
        <taxon>Entelegynae</taxon>
        <taxon>Araneoidea</taxon>
        <taxon>Araneidae</taxon>
        <taxon>Araneus</taxon>
    </lineage>
</organism>
<evidence type="ECO:0000313" key="1">
    <source>
        <dbReference type="EMBL" id="GBO19752.1"/>
    </source>
</evidence>
<name>A0A4Y2V5G9_ARAVE</name>